<dbReference type="EMBL" id="CP074126">
    <property type="protein sequence ID" value="QUS57340.1"/>
    <property type="molecule type" value="Genomic_DNA"/>
</dbReference>
<accession>A0ABX8ATZ2</accession>
<gene>
    <name evidence="1" type="ORF">KGB56_08105</name>
</gene>
<name>A0ABX8ATZ2_9HYPH</name>
<dbReference type="Proteomes" id="UP000680706">
    <property type="component" value="Chromosome"/>
</dbReference>
<evidence type="ECO:0000313" key="2">
    <source>
        <dbReference type="Proteomes" id="UP000680706"/>
    </source>
</evidence>
<keyword evidence="2" id="KW-1185">Reference proteome</keyword>
<reference evidence="1 2" key="1">
    <citation type="journal article" date="2021" name="Angew. Chem. Int. Ed. Engl.">
        <title>A novel family of nonribosomal peptides modulate collective behavior in Pseudovibrio bacteria isolated from marine sponges.</title>
        <authorList>
            <person name="Ioca L.P."/>
            <person name="Dai Y."/>
            <person name="Kunakom S."/>
            <person name="Diaz-Espinosa J."/>
            <person name="Krunic A."/>
            <person name="Crnkovic C.M."/>
            <person name="Orjala J."/>
            <person name="Sanchez L.M."/>
            <person name="Ferreira A.G."/>
            <person name="Berlinck R.G.S."/>
            <person name="Eustaquio A.S."/>
        </authorList>
    </citation>
    <scope>NUCLEOTIDE SEQUENCE [LARGE SCALE GENOMIC DNA]</scope>
    <source>
        <strain evidence="1 2">Ab134</strain>
    </source>
</reference>
<dbReference type="RefSeq" id="WP_075699052.1">
    <property type="nucleotide sequence ID" value="NZ_CP074126.1"/>
</dbReference>
<evidence type="ECO:0000313" key="1">
    <source>
        <dbReference type="EMBL" id="QUS57340.1"/>
    </source>
</evidence>
<protein>
    <submittedName>
        <fullName evidence="1">Uncharacterized protein</fullName>
    </submittedName>
</protein>
<sequence length="218" mass="24761">MNAPQSHPVLQHFANELRGTFSRTTGSSDKAYFADLCKNLEGFDPEILSEAAWRLMRRAKTQTWPLPGVCLDACEAVARERSVVKKRERHSSEGRWGLPEEAALRILVRSDASLALKAVEGEWHGGLVDFIKRHHRMPTEAEIERVVVDCEARKRNQAREEEAELRAVFGKNWGGKELPARNPRKIMWNAFKARRDRYAEKISEAVLTVGPMEGESNV</sequence>
<organism evidence="1 2">
    <name type="scientific">Pseudovibrio brasiliensis</name>
    <dbReference type="NCBI Taxonomy" id="1898042"/>
    <lineage>
        <taxon>Bacteria</taxon>
        <taxon>Pseudomonadati</taxon>
        <taxon>Pseudomonadota</taxon>
        <taxon>Alphaproteobacteria</taxon>
        <taxon>Hyphomicrobiales</taxon>
        <taxon>Stappiaceae</taxon>
        <taxon>Pseudovibrio</taxon>
    </lineage>
</organism>
<proteinExistence type="predicted"/>